<accession>A0ABD2X7S2</accession>
<name>A0ABD2X7S2_9HYME</name>
<dbReference type="InterPro" id="IPR009764">
    <property type="entry name" value="OCIA_dom"/>
</dbReference>
<evidence type="ECO:0000256" key="1">
    <source>
        <dbReference type="SAM" id="MobiDB-lite"/>
    </source>
</evidence>
<feature type="region of interest" description="Disordered" evidence="1">
    <location>
        <begin position="1"/>
        <end position="22"/>
    </location>
</feature>
<protein>
    <recommendedName>
        <fullName evidence="2">OCIA domain-containing protein</fullName>
    </recommendedName>
</protein>
<gene>
    <name evidence="3" type="ORF">TKK_006043</name>
</gene>
<dbReference type="Proteomes" id="UP001627154">
    <property type="component" value="Unassembled WGS sequence"/>
</dbReference>
<sequence>MNYYNSTEGLPSSDSSNHNSQMQFNDRVRLTPEEQRVLSQCLKEGIVTRAIPLAILGGVGAFAGAKFGILSHARWGAKPAVIGFSLLGYFIGRISYSNVCVQRVLEVPDGNMRKILPHLNKSKPRENIDDIPMNYVTVEGERSPNQLWTRQSVSTDIDVASTSSFDTIPSG</sequence>
<feature type="domain" description="OCIA" evidence="2">
    <location>
        <begin position="30"/>
        <end position="108"/>
    </location>
</feature>
<dbReference type="EMBL" id="JBJJXI010000050">
    <property type="protein sequence ID" value="KAL3400917.1"/>
    <property type="molecule type" value="Genomic_DNA"/>
</dbReference>
<proteinExistence type="predicted"/>
<dbReference type="AlphaFoldDB" id="A0ABD2X7S2"/>
<comment type="caution">
    <text evidence="3">The sequence shown here is derived from an EMBL/GenBank/DDBJ whole genome shotgun (WGS) entry which is preliminary data.</text>
</comment>
<organism evidence="3 4">
    <name type="scientific">Trichogramma kaykai</name>
    <dbReference type="NCBI Taxonomy" id="54128"/>
    <lineage>
        <taxon>Eukaryota</taxon>
        <taxon>Metazoa</taxon>
        <taxon>Ecdysozoa</taxon>
        <taxon>Arthropoda</taxon>
        <taxon>Hexapoda</taxon>
        <taxon>Insecta</taxon>
        <taxon>Pterygota</taxon>
        <taxon>Neoptera</taxon>
        <taxon>Endopterygota</taxon>
        <taxon>Hymenoptera</taxon>
        <taxon>Apocrita</taxon>
        <taxon>Proctotrupomorpha</taxon>
        <taxon>Chalcidoidea</taxon>
        <taxon>Trichogrammatidae</taxon>
        <taxon>Trichogramma</taxon>
    </lineage>
</organism>
<dbReference type="Pfam" id="PF07051">
    <property type="entry name" value="OCIA"/>
    <property type="match status" value="1"/>
</dbReference>
<dbReference type="PANTHER" id="PTHR13336">
    <property type="entry name" value="OVARIAN CARCINOMA IMMUNOREACTIVE ANTIGEN"/>
    <property type="match status" value="1"/>
</dbReference>
<evidence type="ECO:0000259" key="2">
    <source>
        <dbReference type="Pfam" id="PF07051"/>
    </source>
</evidence>
<evidence type="ECO:0000313" key="4">
    <source>
        <dbReference type="Proteomes" id="UP001627154"/>
    </source>
</evidence>
<reference evidence="3 4" key="1">
    <citation type="journal article" date="2024" name="bioRxiv">
        <title>A reference genome for Trichogramma kaykai: A tiny desert-dwelling parasitoid wasp with competing sex-ratio distorters.</title>
        <authorList>
            <person name="Culotta J."/>
            <person name="Lindsey A.R."/>
        </authorList>
    </citation>
    <scope>NUCLEOTIDE SEQUENCE [LARGE SCALE GENOMIC DNA]</scope>
    <source>
        <strain evidence="3 4">KSX58</strain>
    </source>
</reference>
<dbReference type="PANTHER" id="PTHR13336:SF3">
    <property type="entry name" value="OCIA DOMAIN-CONTAINING PROTEIN 1"/>
    <property type="match status" value="1"/>
</dbReference>
<dbReference type="InterPro" id="IPR040187">
    <property type="entry name" value="OCAD1/2"/>
</dbReference>
<evidence type="ECO:0000313" key="3">
    <source>
        <dbReference type="EMBL" id="KAL3400917.1"/>
    </source>
</evidence>
<keyword evidence="4" id="KW-1185">Reference proteome</keyword>